<dbReference type="InterPro" id="IPR010315">
    <property type="entry name" value="DUF915_hydro-like"/>
</dbReference>
<dbReference type="Gene3D" id="3.40.50.1820">
    <property type="entry name" value="alpha/beta hydrolase"/>
    <property type="match status" value="1"/>
</dbReference>
<protein>
    <submittedName>
        <fullName evidence="1">Alpha/beta hydrolase</fullName>
    </submittedName>
</protein>
<sequence>MKKYLLILLITALVITLVSCNSRDLLKKKQSYTKEQIVPTFYLHGYKGTVNSTQFLTHAANKAHNHPIVYADVDAKGRVHLKGRIDKYNPSPIVVIKLEDNQNGDLDTNALWVKHAIEKVYDEQKFDKFNMVMHSMGNLSFSYYMLNYGNDKHLPQLNKQVNIAGTFNGILNINDKVNANSIDKNGKPKHMTREFKHIVPMRDNYKNKGIKILNIYGDLDDGTNSDGRVSNVSSLSLKYILGSVVSQYETYKVSGEEGDHSALHDSDKVASKINAFLWDE</sequence>
<dbReference type="SUPFAM" id="SSF53474">
    <property type="entry name" value="alpha/beta-Hydrolases"/>
    <property type="match status" value="1"/>
</dbReference>
<dbReference type="InterPro" id="IPR029058">
    <property type="entry name" value="AB_hydrolase_fold"/>
</dbReference>
<organism evidence="1 2">
    <name type="scientific">Staphylococcus marylandisciuri</name>
    <dbReference type="NCBI Taxonomy" id="2981529"/>
    <lineage>
        <taxon>Bacteria</taxon>
        <taxon>Bacillati</taxon>
        <taxon>Bacillota</taxon>
        <taxon>Bacilli</taxon>
        <taxon>Bacillales</taxon>
        <taxon>Staphylococcaceae</taxon>
        <taxon>Staphylococcus</taxon>
    </lineage>
</organism>
<reference evidence="1 2" key="1">
    <citation type="journal article" date="2023" name="Int. J. Syst. Evol. Microbiol.">
        <title>Streptococcus sciuri sp. nov., Staphylococcus marylandisciuri sp. nov. and Staphylococcus americanisciuri sp. nov., isolated from faeces of eastern grey squirrel (Sciurus carolinensis).</title>
        <authorList>
            <person name="Volokhov D.V."/>
            <person name="Zagorodnyaya T.A."/>
            <person name="Furtak V.A."/>
            <person name="Nattanmai G."/>
            <person name="Randall L."/>
            <person name="Jose S."/>
            <person name="Gao Y."/>
            <person name="Eisenberg T."/>
            <person name="Delmonte P."/>
            <person name="Blom J."/>
            <person name="Mitchell K.K."/>
        </authorList>
    </citation>
    <scope>NUCLEOTIDE SEQUENCE [LARGE SCALE GENOMIC DNA]</scope>
    <source>
        <strain evidence="1 2">SQ8-PEA</strain>
    </source>
</reference>
<dbReference type="GO" id="GO:0016787">
    <property type="term" value="F:hydrolase activity"/>
    <property type="evidence" value="ECO:0007669"/>
    <property type="project" value="UniProtKB-KW"/>
</dbReference>
<dbReference type="RefSeq" id="WP_262853432.1">
    <property type="nucleotide sequence ID" value="NZ_JAOPKZ010000001.1"/>
</dbReference>
<dbReference type="EMBL" id="JAOPKZ010000001">
    <property type="protein sequence ID" value="MCU5745119.1"/>
    <property type="molecule type" value="Genomic_DNA"/>
</dbReference>
<name>A0ABT2QME2_9STAP</name>
<proteinExistence type="predicted"/>
<keyword evidence="2" id="KW-1185">Reference proteome</keyword>
<evidence type="ECO:0000313" key="2">
    <source>
        <dbReference type="Proteomes" id="UP001209553"/>
    </source>
</evidence>
<dbReference type="Proteomes" id="UP001209553">
    <property type="component" value="Unassembled WGS sequence"/>
</dbReference>
<dbReference type="Pfam" id="PF06028">
    <property type="entry name" value="DUF915"/>
    <property type="match status" value="1"/>
</dbReference>
<evidence type="ECO:0000313" key="1">
    <source>
        <dbReference type="EMBL" id="MCU5745119.1"/>
    </source>
</evidence>
<comment type="caution">
    <text evidence="1">The sequence shown here is derived from an EMBL/GenBank/DDBJ whole genome shotgun (WGS) entry which is preliminary data.</text>
</comment>
<dbReference type="PROSITE" id="PS51257">
    <property type="entry name" value="PROKAR_LIPOPROTEIN"/>
    <property type="match status" value="1"/>
</dbReference>
<keyword evidence="1" id="KW-0378">Hydrolase</keyword>
<gene>
    <name evidence="1" type="ORF">N9R04_00100</name>
</gene>
<accession>A0ABT2QME2</accession>